<gene>
    <name evidence="2" type="ORF">Pmani_025885</name>
</gene>
<proteinExistence type="predicted"/>
<evidence type="ECO:0000313" key="2">
    <source>
        <dbReference type="EMBL" id="KAK4302000.1"/>
    </source>
</evidence>
<dbReference type="Proteomes" id="UP001292094">
    <property type="component" value="Unassembled WGS sequence"/>
</dbReference>
<feature type="region of interest" description="Disordered" evidence="1">
    <location>
        <begin position="1"/>
        <end position="29"/>
    </location>
</feature>
<reference evidence="2" key="1">
    <citation type="submission" date="2023-11" db="EMBL/GenBank/DDBJ databases">
        <title>Genome assemblies of two species of porcelain crab, Petrolisthes cinctipes and Petrolisthes manimaculis (Anomura: Porcellanidae).</title>
        <authorList>
            <person name="Angst P."/>
        </authorList>
    </citation>
    <scope>NUCLEOTIDE SEQUENCE</scope>
    <source>
        <strain evidence="2">PB745_02</strain>
        <tissue evidence="2">Gill</tissue>
    </source>
</reference>
<sequence>MQSRGRRKRGGGTEAGQGKGGESPDSYVSTHRDNLRLITLVSGDNMFWARWAQSTSLVFRERPSSRVRRTLVNFAKHLHQSQSSVLDPLCCPLV</sequence>
<feature type="compositionally biased region" description="Basic residues" evidence="1">
    <location>
        <begin position="1"/>
        <end position="10"/>
    </location>
</feature>
<feature type="compositionally biased region" description="Gly residues" evidence="1">
    <location>
        <begin position="12"/>
        <end position="21"/>
    </location>
</feature>
<dbReference type="AlphaFoldDB" id="A0AAE1U0P5"/>
<evidence type="ECO:0000313" key="3">
    <source>
        <dbReference type="Proteomes" id="UP001292094"/>
    </source>
</evidence>
<protein>
    <submittedName>
        <fullName evidence="2">Uncharacterized protein</fullName>
    </submittedName>
</protein>
<evidence type="ECO:0000256" key="1">
    <source>
        <dbReference type="SAM" id="MobiDB-lite"/>
    </source>
</evidence>
<dbReference type="EMBL" id="JAWZYT010002796">
    <property type="protein sequence ID" value="KAK4302000.1"/>
    <property type="molecule type" value="Genomic_DNA"/>
</dbReference>
<accession>A0AAE1U0P5</accession>
<keyword evidence="3" id="KW-1185">Reference proteome</keyword>
<organism evidence="2 3">
    <name type="scientific">Petrolisthes manimaculis</name>
    <dbReference type="NCBI Taxonomy" id="1843537"/>
    <lineage>
        <taxon>Eukaryota</taxon>
        <taxon>Metazoa</taxon>
        <taxon>Ecdysozoa</taxon>
        <taxon>Arthropoda</taxon>
        <taxon>Crustacea</taxon>
        <taxon>Multicrustacea</taxon>
        <taxon>Malacostraca</taxon>
        <taxon>Eumalacostraca</taxon>
        <taxon>Eucarida</taxon>
        <taxon>Decapoda</taxon>
        <taxon>Pleocyemata</taxon>
        <taxon>Anomura</taxon>
        <taxon>Galatheoidea</taxon>
        <taxon>Porcellanidae</taxon>
        <taxon>Petrolisthes</taxon>
    </lineage>
</organism>
<comment type="caution">
    <text evidence="2">The sequence shown here is derived from an EMBL/GenBank/DDBJ whole genome shotgun (WGS) entry which is preliminary data.</text>
</comment>
<name>A0AAE1U0P5_9EUCA</name>